<comment type="subunit">
    <text evidence="1">Monomer.</text>
</comment>
<feature type="binding site" evidence="1">
    <location>
        <position position="42"/>
    </location>
    <ligand>
        <name>S-adenosyl-L-methionine</name>
        <dbReference type="ChEBI" id="CHEBI:59789"/>
    </ligand>
</feature>
<keyword evidence="1" id="KW-0808">Transferase</keyword>
<dbReference type="GO" id="GO:0003723">
    <property type="term" value="F:RNA binding"/>
    <property type="evidence" value="ECO:0007669"/>
    <property type="project" value="UniProtKB-UniRule"/>
</dbReference>
<accession>A0AA37TAB4</accession>
<dbReference type="AlphaFoldDB" id="A0AA37TAB4"/>
<feature type="active site" description="Proton acceptor" evidence="1">
    <location>
        <position position="159"/>
    </location>
</feature>
<comment type="function">
    <text evidence="1">Specifically methylates the adenine in position 2030 of 23S rRNA.</text>
</comment>
<reference evidence="2 3" key="1">
    <citation type="journal article" date="2014" name="Int. J. Syst. Evol. Microbiol.">
        <title>Complete genome sequence of Corynebacterium casei LMG S-19264T (=DSM 44701T), isolated from a smear-ripened cheese.</title>
        <authorList>
            <consortium name="US DOE Joint Genome Institute (JGI-PGF)"/>
            <person name="Walter F."/>
            <person name="Albersmeier A."/>
            <person name="Kalinowski J."/>
            <person name="Ruckert C."/>
        </authorList>
    </citation>
    <scope>NUCLEOTIDE SEQUENCE [LARGE SCALE GENOMIC DNA]</scope>
    <source>
        <strain evidence="2 3">NBRC 110095</strain>
    </source>
</reference>
<keyword evidence="3" id="KW-1185">Reference proteome</keyword>
<feature type="site" description="Interaction with substrate rRNA" evidence="1">
    <location>
        <position position="4"/>
    </location>
</feature>
<keyword evidence="1" id="KW-0949">S-adenosyl-L-methionine</keyword>
<protein>
    <recommendedName>
        <fullName evidence="1">Ribosomal RNA large subunit methyltransferase J</fullName>
        <ecNumber evidence="1">2.1.1.266</ecNumber>
    </recommendedName>
    <alternativeName>
        <fullName evidence="1">23S rRNA (adenine(2030)-N6)-methyltransferase</fullName>
    </alternativeName>
    <alternativeName>
        <fullName evidence="1">23S rRNA m6A2030 methyltransferase</fullName>
    </alternativeName>
</protein>
<dbReference type="Gene3D" id="3.40.50.150">
    <property type="entry name" value="Vaccinia Virus protein VP39"/>
    <property type="match status" value="1"/>
</dbReference>
<dbReference type="GO" id="GO:0036307">
    <property type="term" value="F:23S rRNA (adenine(2030)-N(6))-methyltransferase activity"/>
    <property type="evidence" value="ECO:0007669"/>
    <property type="project" value="UniProtKB-UniRule"/>
</dbReference>
<keyword evidence="1 2" id="KW-0489">Methyltransferase</keyword>
<dbReference type="GO" id="GO:0005829">
    <property type="term" value="C:cytosol"/>
    <property type="evidence" value="ECO:0007669"/>
    <property type="project" value="TreeGrafter"/>
</dbReference>
<dbReference type="PANTHER" id="PTHR37426:SF1">
    <property type="entry name" value="RIBOSOMAL RNA LARGE SUBUNIT METHYLTRANSFERASE J"/>
    <property type="match status" value="1"/>
</dbReference>
<keyword evidence="1" id="KW-0694">RNA-binding</keyword>
<dbReference type="PANTHER" id="PTHR37426">
    <property type="entry name" value="RIBOSOMAL RNA LARGE SUBUNIT METHYLTRANSFERASE J"/>
    <property type="match status" value="1"/>
</dbReference>
<evidence type="ECO:0000313" key="3">
    <source>
        <dbReference type="Proteomes" id="UP001156870"/>
    </source>
</evidence>
<feature type="binding site" evidence="1">
    <location>
        <position position="113"/>
    </location>
    <ligand>
        <name>S-adenosyl-L-methionine</name>
        <dbReference type="ChEBI" id="CHEBI:59789"/>
    </ligand>
</feature>
<dbReference type="SUPFAM" id="SSF53335">
    <property type="entry name" value="S-adenosyl-L-methionine-dependent methyltransferases"/>
    <property type="match status" value="1"/>
</dbReference>
<feature type="binding site" evidence="1">
    <location>
        <position position="95"/>
    </location>
    <ligand>
        <name>S-adenosyl-L-methionine</name>
        <dbReference type="ChEBI" id="CHEBI:59789"/>
    </ligand>
</feature>
<dbReference type="Pfam" id="PF04378">
    <property type="entry name" value="RsmJ"/>
    <property type="match status" value="1"/>
</dbReference>
<comment type="caution">
    <text evidence="2">The sequence shown here is derived from an EMBL/GenBank/DDBJ whole genome shotgun (WGS) entry which is preliminary data.</text>
</comment>
<dbReference type="HAMAP" id="MF_00934">
    <property type="entry name" value="23SrRNA_methyltr_J"/>
    <property type="match status" value="1"/>
</dbReference>
<dbReference type="Proteomes" id="UP001156870">
    <property type="component" value="Unassembled WGS sequence"/>
</dbReference>
<dbReference type="EMBL" id="BSPD01000045">
    <property type="protein sequence ID" value="GLS26350.1"/>
    <property type="molecule type" value="Genomic_DNA"/>
</dbReference>
<feature type="binding site" evidence="1">
    <location>
        <position position="19"/>
    </location>
    <ligand>
        <name>S-adenosyl-L-methionine</name>
        <dbReference type="ChEBI" id="CHEBI:59789"/>
    </ligand>
</feature>
<dbReference type="GO" id="GO:0070475">
    <property type="term" value="P:rRNA base methylation"/>
    <property type="evidence" value="ECO:0007669"/>
    <property type="project" value="UniProtKB-UniRule"/>
</dbReference>
<dbReference type="InterPro" id="IPR029063">
    <property type="entry name" value="SAM-dependent_MTases_sf"/>
</dbReference>
<feature type="binding site" evidence="1">
    <location>
        <position position="159"/>
    </location>
    <ligand>
        <name>S-adenosyl-L-methionine</name>
        <dbReference type="ChEBI" id="CHEBI:59789"/>
    </ligand>
</feature>
<dbReference type="EC" id="2.1.1.266" evidence="1"/>
<dbReference type="RefSeq" id="WP_232594771.1">
    <property type="nucleotide sequence ID" value="NZ_BSPD01000045.1"/>
</dbReference>
<organism evidence="2 3">
    <name type="scientific">Marinibactrum halimedae</name>
    <dbReference type="NCBI Taxonomy" id="1444977"/>
    <lineage>
        <taxon>Bacteria</taxon>
        <taxon>Pseudomonadati</taxon>
        <taxon>Pseudomonadota</taxon>
        <taxon>Gammaproteobacteria</taxon>
        <taxon>Cellvibrionales</taxon>
        <taxon>Cellvibrionaceae</taxon>
        <taxon>Marinibactrum</taxon>
    </lineage>
</organism>
<dbReference type="InterPro" id="IPR007473">
    <property type="entry name" value="RlmJ"/>
</dbReference>
<name>A0AA37TAB4_9GAMM</name>
<comment type="similarity">
    <text evidence="1">Belongs to the RlmJ family.</text>
</comment>
<feature type="binding site" evidence="1">
    <location>
        <begin position="138"/>
        <end position="139"/>
    </location>
    <ligand>
        <name>S-adenosyl-L-methionine</name>
        <dbReference type="ChEBI" id="CHEBI:59789"/>
    </ligand>
</feature>
<evidence type="ECO:0000256" key="1">
    <source>
        <dbReference type="HAMAP-Rule" id="MF_00934"/>
    </source>
</evidence>
<evidence type="ECO:0000313" key="2">
    <source>
        <dbReference type="EMBL" id="GLS26350.1"/>
    </source>
</evidence>
<keyword evidence="1" id="KW-0698">rRNA processing</keyword>
<proteinExistence type="inferred from homology"/>
<sequence length="274" mass="30984">MLSYQHCYHAGNHADVLKHWLLLECVQYLQKKPKPFDYIDTHAGEGLYNLTSAEAQKTGESASGIGRVPWNQLPGLDAYHHAIEHDLIKQSYPGSPLLIKRLLRPGDKAWLFELHPQAIVPLKKHCAQKGLSVVQHSDGFIGLLSLLPTQSRRALVLIDPSYEVKSDYLKVVEIMEKAYKKMPNSMMLLWYPVVDRQWVKVMESTFRSSSLRNVQLFEMGVEDENNKGMTASGMVVVNPPYTLEKKFHSTIPALSKALSEDGIARTRFDVLVGE</sequence>
<comment type="catalytic activity">
    <reaction evidence="1">
        <text>adenosine(2030) in 23S rRNA + S-adenosyl-L-methionine = N(6)-methyladenosine(2030) in 23S rRNA + S-adenosyl-L-homocysteine + H(+)</text>
        <dbReference type="Rhea" id="RHEA:43736"/>
        <dbReference type="Rhea" id="RHEA-COMP:10668"/>
        <dbReference type="Rhea" id="RHEA-COMP:10669"/>
        <dbReference type="ChEBI" id="CHEBI:15378"/>
        <dbReference type="ChEBI" id="CHEBI:57856"/>
        <dbReference type="ChEBI" id="CHEBI:59789"/>
        <dbReference type="ChEBI" id="CHEBI:74411"/>
        <dbReference type="ChEBI" id="CHEBI:74449"/>
        <dbReference type="EC" id="2.1.1.266"/>
    </reaction>
</comment>
<gene>
    <name evidence="1 2" type="primary">rlmJ</name>
    <name evidence="2" type="ORF">GCM10007877_20650</name>
</gene>